<dbReference type="Pfam" id="PF04226">
    <property type="entry name" value="Transgly_assoc"/>
    <property type="match status" value="1"/>
</dbReference>
<name>A0ABT0GEP5_9GAMM</name>
<protein>
    <submittedName>
        <fullName evidence="8">GlsB/YeaQ/YmgE family stress response membrane protein</fullName>
    </submittedName>
</protein>
<accession>A0ABT0GEP5</accession>
<keyword evidence="4 7" id="KW-0812">Transmembrane</keyword>
<feature type="transmembrane region" description="Helical" evidence="7">
    <location>
        <begin position="6"/>
        <end position="23"/>
    </location>
</feature>
<evidence type="ECO:0000313" key="9">
    <source>
        <dbReference type="Proteomes" id="UP001431449"/>
    </source>
</evidence>
<evidence type="ECO:0000256" key="6">
    <source>
        <dbReference type="ARBA" id="ARBA00023136"/>
    </source>
</evidence>
<evidence type="ECO:0000256" key="3">
    <source>
        <dbReference type="ARBA" id="ARBA00022475"/>
    </source>
</evidence>
<evidence type="ECO:0000256" key="2">
    <source>
        <dbReference type="ARBA" id="ARBA00011006"/>
    </source>
</evidence>
<evidence type="ECO:0000256" key="4">
    <source>
        <dbReference type="ARBA" id="ARBA00022692"/>
    </source>
</evidence>
<evidence type="ECO:0000256" key="5">
    <source>
        <dbReference type="ARBA" id="ARBA00022989"/>
    </source>
</evidence>
<dbReference type="InterPro" id="IPR007341">
    <property type="entry name" value="Transgly_assoc"/>
</dbReference>
<comment type="similarity">
    <text evidence="2">Belongs to the UPF0410 family.</text>
</comment>
<dbReference type="RefSeq" id="WP_248205888.1">
    <property type="nucleotide sequence ID" value="NZ_JALNMH010000003.1"/>
</dbReference>
<dbReference type="PANTHER" id="PTHR33884">
    <property type="entry name" value="UPF0410 PROTEIN YMGE"/>
    <property type="match status" value="1"/>
</dbReference>
<organism evidence="8 9">
    <name type="scientific">Pseudomarimonas salicorniae</name>
    <dbReference type="NCBI Taxonomy" id="2933270"/>
    <lineage>
        <taxon>Bacteria</taxon>
        <taxon>Pseudomonadati</taxon>
        <taxon>Pseudomonadota</taxon>
        <taxon>Gammaproteobacteria</taxon>
        <taxon>Lysobacterales</taxon>
        <taxon>Lysobacteraceae</taxon>
        <taxon>Pseudomarimonas</taxon>
    </lineage>
</organism>
<gene>
    <name evidence="8" type="ORF">M0G41_04920</name>
</gene>
<keyword evidence="3" id="KW-1003">Cell membrane</keyword>
<reference evidence="8" key="1">
    <citation type="submission" date="2022-04" db="EMBL/GenBank/DDBJ databases">
        <title>Lysobacter sp. CAU 1642 isolated from sea sand.</title>
        <authorList>
            <person name="Kim W."/>
        </authorList>
    </citation>
    <scope>NUCLEOTIDE SEQUENCE</scope>
    <source>
        <strain evidence="8">CAU 1642</strain>
    </source>
</reference>
<evidence type="ECO:0000256" key="1">
    <source>
        <dbReference type="ARBA" id="ARBA00004651"/>
    </source>
</evidence>
<keyword evidence="9" id="KW-1185">Reference proteome</keyword>
<comment type="caution">
    <text evidence="8">The sequence shown here is derived from an EMBL/GenBank/DDBJ whole genome shotgun (WGS) entry which is preliminary data.</text>
</comment>
<keyword evidence="5 7" id="KW-1133">Transmembrane helix</keyword>
<comment type="subcellular location">
    <subcellularLocation>
        <location evidence="1">Cell membrane</location>
        <topology evidence="1">Multi-pass membrane protein</topology>
    </subcellularLocation>
</comment>
<evidence type="ECO:0000256" key="7">
    <source>
        <dbReference type="SAM" id="Phobius"/>
    </source>
</evidence>
<feature type="transmembrane region" description="Helical" evidence="7">
    <location>
        <begin position="63"/>
        <end position="83"/>
    </location>
</feature>
<proteinExistence type="inferred from homology"/>
<feature type="transmembrane region" description="Helical" evidence="7">
    <location>
        <begin position="30"/>
        <end position="51"/>
    </location>
</feature>
<evidence type="ECO:0000313" key="8">
    <source>
        <dbReference type="EMBL" id="MCK7593011.1"/>
    </source>
</evidence>
<sequence>MNLVIWLIIGGLIGWLASMVMRTRDQQGTILNVAVGIIGALIGGWFLSPLVVFGPINQDNISIPAMFVSFVGAAILLAVMNLVRGGAVR</sequence>
<dbReference type="Proteomes" id="UP001431449">
    <property type="component" value="Unassembled WGS sequence"/>
</dbReference>
<dbReference type="PANTHER" id="PTHR33884:SF3">
    <property type="entry name" value="UPF0410 PROTEIN YMGE"/>
    <property type="match status" value="1"/>
</dbReference>
<dbReference type="EMBL" id="JALNMH010000003">
    <property type="protein sequence ID" value="MCK7593011.1"/>
    <property type="molecule type" value="Genomic_DNA"/>
</dbReference>
<keyword evidence="6 7" id="KW-0472">Membrane</keyword>